<proteinExistence type="predicted"/>
<evidence type="ECO:0000313" key="2">
    <source>
        <dbReference type="EMBL" id="UXX77687.1"/>
    </source>
</evidence>
<reference evidence="2" key="1">
    <citation type="submission" date="2022-10" db="EMBL/GenBank/DDBJ databases">
        <title>Comparative genomics and taxonomic characterization of three novel marine species of genus Reichenbachiella exhibiting antioxidant and polysaccharide degradation activities.</title>
        <authorList>
            <person name="Muhammad N."/>
            <person name="Lee Y.-J."/>
            <person name="Ko J."/>
            <person name="Kim S.-G."/>
        </authorList>
    </citation>
    <scope>NUCLEOTIDE SEQUENCE</scope>
    <source>
        <strain evidence="2">Wsw4-B4</strain>
    </source>
</reference>
<feature type="signal peptide" evidence="1">
    <location>
        <begin position="1"/>
        <end position="19"/>
    </location>
</feature>
<evidence type="ECO:0000256" key="1">
    <source>
        <dbReference type="SAM" id="SignalP"/>
    </source>
</evidence>
<sequence length="278" mass="30854">MRNTKNWLMMMLALPVLYACDESDTVDTIAPEITLEDPISGEAFAAGSTMHVHGDLSDDQGLATYSISIHSNFDGHSHGRVLAQFAFSESYEAEGTAAHIEQEIEIDATATAGPYHFIVEAIDAAGNATSFQDDSSIEIEIWIENEDMAHIHFTDENDVEIDEIEGVLGENLPIYGEVEDESGTLDHVYIMVGHLEEGEDEDHDHSHGRVLEDHIFEEEYEVEGESSVLLQDLLASESIVVNQEDMDELEDGEHLYLIVQATDEDGNVSRSTIEIHFD</sequence>
<dbReference type="Proteomes" id="UP001062165">
    <property type="component" value="Chromosome"/>
</dbReference>
<keyword evidence="1" id="KW-0732">Signal</keyword>
<feature type="chain" id="PRO_5047351416" evidence="1">
    <location>
        <begin position="20"/>
        <end position="278"/>
    </location>
</feature>
<accession>A0ABY6CUT8</accession>
<dbReference type="InterPro" id="IPR013783">
    <property type="entry name" value="Ig-like_fold"/>
</dbReference>
<dbReference type="Pfam" id="PF15418">
    <property type="entry name" value="DUF4625"/>
    <property type="match status" value="1"/>
</dbReference>
<name>A0ABY6CUT8_9BACT</name>
<evidence type="ECO:0000313" key="3">
    <source>
        <dbReference type="Proteomes" id="UP001062165"/>
    </source>
</evidence>
<dbReference type="RefSeq" id="WP_263049434.1">
    <property type="nucleotide sequence ID" value="NZ_CP106735.1"/>
</dbReference>
<keyword evidence="3" id="KW-1185">Reference proteome</keyword>
<dbReference type="Gene3D" id="2.60.40.10">
    <property type="entry name" value="Immunoglobulins"/>
    <property type="match status" value="1"/>
</dbReference>
<dbReference type="EMBL" id="CP106735">
    <property type="protein sequence ID" value="UXX77687.1"/>
    <property type="molecule type" value="Genomic_DNA"/>
</dbReference>
<organism evidence="2 3">
    <name type="scientific">Reichenbachiella carrageenanivorans</name>
    <dbReference type="NCBI Taxonomy" id="2979869"/>
    <lineage>
        <taxon>Bacteria</taxon>
        <taxon>Pseudomonadati</taxon>
        <taxon>Bacteroidota</taxon>
        <taxon>Cytophagia</taxon>
        <taxon>Cytophagales</taxon>
        <taxon>Reichenbachiellaceae</taxon>
        <taxon>Reichenbachiella</taxon>
    </lineage>
</organism>
<protein>
    <submittedName>
        <fullName evidence="2">DUF4625 domain-containing protein</fullName>
    </submittedName>
</protein>
<dbReference type="InterPro" id="IPR027829">
    <property type="entry name" value="DUF4625"/>
</dbReference>
<dbReference type="PROSITE" id="PS51257">
    <property type="entry name" value="PROKAR_LIPOPROTEIN"/>
    <property type="match status" value="1"/>
</dbReference>
<gene>
    <name evidence="2" type="ORF">N7E81_09935</name>
</gene>